<evidence type="ECO:0000256" key="4">
    <source>
        <dbReference type="ARBA" id="ARBA00022989"/>
    </source>
</evidence>
<keyword evidence="5 8" id="KW-0472">Membrane</keyword>
<dbReference type="PANTHER" id="PTHR11662:SF399">
    <property type="entry name" value="FI19708P1-RELATED"/>
    <property type="match status" value="1"/>
</dbReference>
<feature type="domain" description="Major facilitator superfamily (MFS) profile" evidence="9">
    <location>
        <begin position="10"/>
        <end position="245"/>
    </location>
</feature>
<evidence type="ECO:0000256" key="1">
    <source>
        <dbReference type="ARBA" id="ARBA00004651"/>
    </source>
</evidence>
<comment type="subcellular location">
    <subcellularLocation>
        <location evidence="1">Cell membrane</location>
        <topology evidence="1">Multi-pass membrane protein</topology>
    </subcellularLocation>
</comment>
<gene>
    <name evidence="10" type="ORF">BaRGS_00032851</name>
</gene>
<feature type="transmembrane region" description="Helical" evidence="8">
    <location>
        <begin position="77"/>
        <end position="99"/>
    </location>
</feature>
<feature type="non-terminal residue" evidence="10">
    <location>
        <position position="1"/>
    </location>
</feature>
<dbReference type="GO" id="GO:0005886">
    <property type="term" value="C:plasma membrane"/>
    <property type="evidence" value="ECO:0007669"/>
    <property type="project" value="UniProtKB-SubCell"/>
</dbReference>
<organism evidence="10 11">
    <name type="scientific">Batillaria attramentaria</name>
    <dbReference type="NCBI Taxonomy" id="370345"/>
    <lineage>
        <taxon>Eukaryota</taxon>
        <taxon>Metazoa</taxon>
        <taxon>Spiralia</taxon>
        <taxon>Lophotrochozoa</taxon>
        <taxon>Mollusca</taxon>
        <taxon>Gastropoda</taxon>
        <taxon>Caenogastropoda</taxon>
        <taxon>Sorbeoconcha</taxon>
        <taxon>Cerithioidea</taxon>
        <taxon>Batillariidae</taxon>
        <taxon>Batillaria</taxon>
    </lineage>
</organism>
<dbReference type="Gene3D" id="1.20.1250.20">
    <property type="entry name" value="MFS general substrate transporter like domains"/>
    <property type="match status" value="1"/>
</dbReference>
<evidence type="ECO:0000313" key="11">
    <source>
        <dbReference type="Proteomes" id="UP001519460"/>
    </source>
</evidence>
<keyword evidence="3 8" id="KW-0812">Transmembrane</keyword>
<evidence type="ECO:0000256" key="3">
    <source>
        <dbReference type="ARBA" id="ARBA00022692"/>
    </source>
</evidence>
<feature type="transmembrane region" description="Helical" evidence="8">
    <location>
        <begin position="199"/>
        <end position="219"/>
    </location>
</feature>
<evidence type="ECO:0000256" key="5">
    <source>
        <dbReference type="ARBA" id="ARBA00023136"/>
    </source>
</evidence>
<dbReference type="InterPro" id="IPR020846">
    <property type="entry name" value="MFS_dom"/>
</dbReference>
<name>A0ABD0JLJ1_9CAEN</name>
<dbReference type="PROSITE" id="PS50850">
    <property type="entry name" value="MFS"/>
    <property type="match status" value="1"/>
</dbReference>
<evidence type="ECO:0000256" key="2">
    <source>
        <dbReference type="ARBA" id="ARBA00022475"/>
    </source>
</evidence>
<evidence type="ECO:0000256" key="7">
    <source>
        <dbReference type="SAM" id="MobiDB-lite"/>
    </source>
</evidence>
<dbReference type="InterPro" id="IPR011701">
    <property type="entry name" value="MFS"/>
</dbReference>
<evidence type="ECO:0000313" key="10">
    <source>
        <dbReference type="EMBL" id="KAK7475883.1"/>
    </source>
</evidence>
<evidence type="ECO:0000259" key="9">
    <source>
        <dbReference type="PROSITE" id="PS50850"/>
    </source>
</evidence>
<proteinExistence type="predicted"/>
<protein>
    <recommendedName>
        <fullName evidence="9">Major facilitator superfamily (MFS) profile domain-containing protein</fullName>
    </recommendedName>
</protein>
<dbReference type="SUPFAM" id="SSF103473">
    <property type="entry name" value="MFS general substrate transporter"/>
    <property type="match status" value="1"/>
</dbReference>
<feature type="transmembrane region" description="Helical" evidence="8">
    <location>
        <begin position="12"/>
        <end position="37"/>
    </location>
</feature>
<feature type="compositionally biased region" description="Low complexity" evidence="7">
    <location>
        <begin position="54"/>
        <end position="65"/>
    </location>
</feature>
<feature type="non-terminal residue" evidence="10">
    <location>
        <position position="245"/>
    </location>
</feature>
<reference evidence="10 11" key="1">
    <citation type="journal article" date="2023" name="Sci. Data">
        <title>Genome assembly of the Korean intertidal mud-creeper Batillaria attramentaria.</title>
        <authorList>
            <person name="Patra A.K."/>
            <person name="Ho P.T."/>
            <person name="Jun S."/>
            <person name="Lee S.J."/>
            <person name="Kim Y."/>
            <person name="Won Y.J."/>
        </authorList>
    </citation>
    <scope>NUCLEOTIDE SEQUENCE [LARGE SCALE GENOMIC DNA]</scope>
    <source>
        <strain evidence="10">Wonlab-2016</strain>
    </source>
</reference>
<feature type="transmembrane region" description="Helical" evidence="8">
    <location>
        <begin position="166"/>
        <end position="193"/>
    </location>
</feature>
<comment type="caution">
    <text evidence="10">The sequence shown here is derived from an EMBL/GenBank/DDBJ whole genome shotgun (WGS) entry which is preliminary data.</text>
</comment>
<dbReference type="PANTHER" id="PTHR11662">
    <property type="entry name" value="SOLUTE CARRIER FAMILY 17"/>
    <property type="match status" value="1"/>
</dbReference>
<dbReference type="Proteomes" id="UP001519460">
    <property type="component" value="Unassembled WGS sequence"/>
</dbReference>
<evidence type="ECO:0000256" key="8">
    <source>
        <dbReference type="SAM" id="Phobius"/>
    </source>
</evidence>
<dbReference type="AlphaFoldDB" id="A0ABD0JLJ1"/>
<keyword evidence="2" id="KW-1003">Cell membrane</keyword>
<feature type="region of interest" description="Disordered" evidence="7">
    <location>
        <begin position="41"/>
        <end position="65"/>
    </location>
</feature>
<sequence length="245" mass="26252">SCSCIKARHALAANAFVGFFVVYCLRVNLSVALVAMVNSTSSANDSDNDECPDSTPNNASTSAASTGEFDWDENTQAVILGAFFYGYVVTQVPGGWLAGRFGGKKLFGFGVLCTSLLTLVTPVAARAGVPYFIAVRVLEGIGEAVTFPAMHAMWGVWAPIYERSRLVAIPLSGSQLGTVFAMPLSGLLCQYGFAGGWPSVFYVFGALGCVWFVVWMVLVHDSPSQHPRISAGERRFIEQSIGKKQ</sequence>
<dbReference type="InterPro" id="IPR036259">
    <property type="entry name" value="MFS_trans_sf"/>
</dbReference>
<keyword evidence="6" id="KW-0325">Glycoprotein</keyword>
<dbReference type="EMBL" id="JACVVK020000391">
    <property type="protein sequence ID" value="KAK7475883.1"/>
    <property type="molecule type" value="Genomic_DNA"/>
</dbReference>
<evidence type="ECO:0000256" key="6">
    <source>
        <dbReference type="ARBA" id="ARBA00023180"/>
    </source>
</evidence>
<dbReference type="Pfam" id="PF07690">
    <property type="entry name" value="MFS_1"/>
    <property type="match status" value="1"/>
</dbReference>
<keyword evidence="11" id="KW-1185">Reference proteome</keyword>
<feature type="transmembrane region" description="Helical" evidence="8">
    <location>
        <begin position="106"/>
        <end position="125"/>
    </location>
</feature>
<accession>A0ABD0JLJ1</accession>
<dbReference type="FunFam" id="1.20.1250.20:FF:000067">
    <property type="entry name" value="sialin isoform X2"/>
    <property type="match status" value="1"/>
</dbReference>
<dbReference type="InterPro" id="IPR050382">
    <property type="entry name" value="MFS_Na/Anion_cotransporter"/>
</dbReference>
<keyword evidence="4 8" id="KW-1133">Transmembrane helix</keyword>